<dbReference type="EMBL" id="ACVI01000019">
    <property type="protein sequence ID" value="EET87997.1"/>
    <property type="molecule type" value="Genomic_DNA"/>
</dbReference>
<dbReference type="Proteomes" id="UP000004198">
    <property type="component" value="Unassembled WGS sequence"/>
</dbReference>
<protein>
    <submittedName>
        <fullName evidence="1">Uncharacterized protein</fullName>
    </submittedName>
</protein>
<dbReference type="PATRIC" id="fig|536227.13.peg.863"/>
<dbReference type="STRING" id="536227.Ccar_04065"/>
<name>C6PRU5_9CLOT</name>
<evidence type="ECO:0000313" key="1">
    <source>
        <dbReference type="EMBL" id="EET87997.1"/>
    </source>
</evidence>
<reference evidence="1 2" key="1">
    <citation type="submission" date="2009-06" db="EMBL/GenBank/DDBJ databases">
        <title>The draft genome of Clostridium carboxidivorans P7.</title>
        <authorList>
            <consortium name="US DOE Joint Genome Institute (JGI-PGF)"/>
            <person name="Lucas S."/>
            <person name="Copeland A."/>
            <person name="Lapidus A."/>
            <person name="Glavina del Rio T."/>
            <person name="Tice H."/>
            <person name="Bruce D."/>
            <person name="Goodwin L."/>
            <person name="Pitluck S."/>
            <person name="Larimer F."/>
            <person name="Land M.L."/>
            <person name="Hauser L."/>
            <person name="Hemme C.L."/>
        </authorList>
    </citation>
    <scope>NUCLEOTIDE SEQUENCE [LARGE SCALE GENOMIC DNA]</scope>
    <source>
        <strain evidence="1 2">P7</strain>
    </source>
</reference>
<proteinExistence type="predicted"/>
<comment type="caution">
    <text evidence="1">The sequence shown here is derived from an EMBL/GenBank/DDBJ whole genome shotgun (WGS) entry which is preliminary data.</text>
</comment>
<dbReference type="RefSeq" id="WP_007060397.1">
    <property type="nucleotide sequence ID" value="NZ_ACVI01000019.1"/>
</dbReference>
<sequence length="116" mass="13719">MEEAGKILSEEQNEMRSRLDKALQAFKGKQITIDTNEDIMTNQLYEKFDYNFFKNCEEEALLDFQDEDNDSTPTICINIDDICSVKIDEDVDTHYVKEIEIELKNKFVMNLKNYFL</sequence>
<dbReference type="AlphaFoldDB" id="C6PRU5"/>
<dbReference type="OrthoDB" id="1927002at2"/>
<keyword evidence="2" id="KW-1185">Reference proteome</keyword>
<dbReference type="eggNOG" id="ENOG503275N">
    <property type="taxonomic scope" value="Bacteria"/>
</dbReference>
<organism evidence="1 2">
    <name type="scientific">Clostridium carboxidivorans P7</name>
    <dbReference type="NCBI Taxonomy" id="536227"/>
    <lineage>
        <taxon>Bacteria</taxon>
        <taxon>Bacillati</taxon>
        <taxon>Bacillota</taxon>
        <taxon>Clostridia</taxon>
        <taxon>Eubacteriales</taxon>
        <taxon>Clostridiaceae</taxon>
        <taxon>Clostridium</taxon>
    </lineage>
</organism>
<gene>
    <name evidence="1" type="ORF">CcarbDRAFT_1512</name>
</gene>
<accession>C6PRU5</accession>
<evidence type="ECO:0000313" key="2">
    <source>
        <dbReference type="Proteomes" id="UP000004198"/>
    </source>
</evidence>
<dbReference type="KEGG" id="cck:Ccar_04065"/>